<keyword evidence="1" id="KW-0812">Transmembrane</keyword>
<gene>
    <name evidence="2" type="ORF">COF81_30030</name>
</gene>
<name>A0ABD6SXI1_9BACI</name>
<keyword evidence="1" id="KW-1133">Transmembrane helix</keyword>
<dbReference type="RefSeq" id="WP_098116085.1">
    <property type="nucleotide sequence ID" value="NZ_JARTHX010000104.1"/>
</dbReference>
<comment type="caution">
    <text evidence="2">The sequence shown here is derived from an EMBL/GenBank/DDBJ whole genome shotgun (WGS) entry which is preliminary data.</text>
</comment>
<protein>
    <submittedName>
        <fullName evidence="2">Uncharacterized protein</fullName>
    </submittedName>
</protein>
<proteinExistence type="predicted"/>
<evidence type="ECO:0000313" key="3">
    <source>
        <dbReference type="Proteomes" id="UP000221918"/>
    </source>
</evidence>
<evidence type="ECO:0000256" key="1">
    <source>
        <dbReference type="SAM" id="Phobius"/>
    </source>
</evidence>
<dbReference type="AlphaFoldDB" id="A0ABD6SXI1"/>
<sequence>MQRSTFGLIKSFTTLFSIFLLVQNGILMFLDYWNGREVFQSKVIMFAVGILLLGISIFLHKFKNIPLKNSN</sequence>
<keyword evidence="1" id="KW-0472">Membrane</keyword>
<feature type="transmembrane region" description="Helical" evidence="1">
    <location>
        <begin position="39"/>
        <end position="59"/>
    </location>
</feature>
<dbReference type="Proteomes" id="UP000221918">
    <property type="component" value="Unassembled WGS sequence"/>
</dbReference>
<organism evidence="2 3">
    <name type="scientific">Bacillus pseudomycoides</name>
    <dbReference type="NCBI Taxonomy" id="64104"/>
    <lineage>
        <taxon>Bacteria</taxon>
        <taxon>Bacillati</taxon>
        <taxon>Bacillota</taxon>
        <taxon>Bacilli</taxon>
        <taxon>Bacillales</taxon>
        <taxon>Bacillaceae</taxon>
        <taxon>Bacillus</taxon>
        <taxon>Bacillus cereus group</taxon>
    </lineage>
</organism>
<evidence type="ECO:0000313" key="2">
    <source>
        <dbReference type="EMBL" id="PHE84585.1"/>
    </source>
</evidence>
<dbReference type="EMBL" id="NUTL01000226">
    <property type="protein sequence ID" value="PHE84585.1"/>
    <property type="molecule type" value="Genomic_DNA"/>
</dbReference>
<reference evidence="2 3" key="1">
    <citation type="submission" date="2017-09" db="EMBL/GenBank/DDBJ databases">
        <title>Large-scale bioinformatics analysis of Bacillus genomes uncovers conserved roles of natural products in bacterial physiology.</title>
        <authorList>
            <consortium name="Agbiome Team Llc"/>
            <person name="Bleich R.M."/>
            <person name="Grubbs K.J."/>
            <person name="Santa Maria K.C."/>
            <person name="Allen S.E."/>
            <person name="Farag S."/>
            <person name="Shank E.A."/>
            <person name="Bowers A."/>
        </authorList>
    </citation>
    <scope>NUCLEOTIDE SEQUENCE [LARGE SCALE GENOMIC DNA]</scope>
    <source>
        <strain evidence="2 3">AFS037265</strain>
    </source>
</reference>
<accession>A0ABD6SXI1</accession>
<feature type="transmembrane region" description="Helical" evidence="1">
    <location>
        <begin position="12"/>
        <end position="33"/>
    </location>
</feature>